<dbReference type="SMART" id="SM00292">
    <property type="entry name" value="BRCT"/>
    <property type="match status" value="2"/>
</dbReference>
<feature type="compositionally biased region" description="Low complexity" evidence="2">
    <location>
        <begin position="787"/>
        <end position="818"/>
    </location>
</feature>
<feature type="region of interest" description="Disordered" evidence="2">
    <location>
        <begin position="590"/>
        <end position="628"/>
    </location>
</feature>
<feature type="compositionally biased region" description="Low complexity" evidence="2">
    <location>
        <begin position="883"/>
        <end position="892"/>
    </location>
</feature>
<keyword evidence="5" id="KW-1185">Reference proteome</keyword>
<dbReference type="SUPFAM" id="SSF52113">
    <property type="entry name" value="BRCT domain"/>
    <property type="match status" value="2"/>
</dbReference>
<feature type="compositionally biased region" description="Polar residues" evidence="2">
    <location>
        <begin position="451"/>
        <end position="469"/>
    </location>
</feature>
<feature type="coiled-coil region" evidence="1">
    <location>
        <begin position="359"/>
        <end position="386"/>
    </location>
</feature>
<feature type="compositionally biased region" description="Polar residues" evidence="2">
    <location>
        <begin position="397"/>
        <end position="406"/>
    </location>
</feature>
<proteinExistence type="predicted"/>
<evidence type="ECO:0000256" key="2">
    <source>
        <dbReference type="SAM" id="MobiDB-lite"/>
    </source>
</evidence>
<feature type="compositionally biased region" description="Low complexity" evidence="2">
    <location>
        <begin position="431"/>
        <end position="443"/>
    </location>
</feature>
<feature type="compositionally biased region" description="Low complexity" evidence="2">
    <location>
        <begin position="606"/>
        <end position="616"/>
    </location>
</feature>
<feature type="region of interest" description="Disordered" evidence="2">
    <location>
        <begin position="843"/>
        <end position="947"/>
    </location>
</feature>
<evidence type="ECO:0000313" key="4">
    <source>
        <dbReference type="EMBL" id="OQR66712.1"/>
    </source>
</evidence>
<name>A0A1V9X021_9ACAR</name>
<dbReference type="PROSITE" id="PS50172">
    <property type="entry name" value="BRCT"/>
    <property type="match status" value="2"/>
</dbReference>
<accession>A0A1V9X021</accession>
<dbReference type="InterPro" id="IPR001357">
    <property type="entry name" value="BRCT_dom"/>
</dbReference>
<feature type="compositionally biased region" description="Low complexity" evidence="2">
    <location>
        <begin position="905"/>
        <end position="930"/>
    </location>
</feature>
<feature type="compositionally biased region" description="Polar residues" evidence="2">
    <location>
        <begin position="893"/>
        <end position="904"/>
    </location>
</feature>
<dbReference type="Proteomes" id="UP000192247">
    <property type="component" value="Unassembled WGS sequence"/>
</dbReference>
<organism evidence="4 5">
    <name type="scientific">Tropilaelaps mercedesae</name>
    <dbReference type="NCBI Taxonomy" id="418985"/>
    <lineage>
        <taxon>Eukaryota</taxon>
        <taxon>Metazoa</taxon>
        <taxon>Ecdysozoa</taxon>
        <taxon>Arthropoda</taxon>
        <taxon>Chelicerata</taxon>
        <taxon>Arachnida</taxon>
        <taxon>Acari</taxon>
        <taxon>Parasitiformes</taxon>
        <taxon>Mesostigmata</taxon>
        <taxon>Gamasina</taxon>
        <taxon>Dermanyssoidea</taxon>
        <taxon>Laelapidae</taxon>
        <taxon>Tropilaelaps</taxon>
    </lineage>
</organism>
<reference evidence="4 5" key="1">
    <citation type="journal article" date="2017" name="Gigascience">
        <title>Draft genome of the honey bee ectoparasitic mite, Tropilaelaps mercedesae, is shaped by the parasitic life history.</title>
        <authorList>
            <person name="Dong X."/>
            <person name="Armstrong S.D."/>
            <person name="Xia D."/>
            <person name="Makepeace B.L."/>
            <person name="Darby A.C."/>
            <person name="Kadowaki T."/>
        </authorList>
    </citation>
    <scope>NUCLEOTIDE SEQUENCE [LARGE SCALE GENOMIC DNA]</scope>
    <source>
        <strain evidence="4">Wuxi-XJTLU</strain>
    </source>
</reference>
<feature type="compositionally biased region" description="Gly residues" evidence="2">
    <location>
        <begin position="485"/>
        <end position="500"/>
    </location>
</feature>
<dbReference type="CDD" id="cd17710">
    <property type="entry name" value="BRCT_PAXIP1_rpt2"/>
    <property type="match status" value="1"/>
</dbReference>
<dbReference type="Pfam" id="PF12738">
    <property type="entry name" value="PTCB-BRCT"/>
    <property type="match status" value="1"/>
</dbReference>
<dbReference type="Gene3D" id="3.40.50.10190">
    <property type="entry name" value="BRCT domain"/>
    <property type="match status" value="2"/>
</dbReference>
<feature type="region of interest" description="Disordered" evidence="2">
    <location>
        <begin position="561"/>
        <end position="580"/>
    </location>
</feature>
<feature type="region of interest" description="Disordered" evidence="2">
    <location>
        <begin position="274"/>
        <end position="341"/>
    </location>
</feature>
<dbReference type="STRING" id="418985.A0A1V9X021"/>
<feature type="region of interest" description="Disordered" evidence="2">
    <location>
        <begin position="996"/>
        <end position="1043"/>
    </location>
</feature>
<feature type="compositionally biased region" description="Polar residues" evidence="2">
    <location>
        <begin position="309"/>
        <end position="341"/>
    </location>
</feature>
<evidence type="ECO:0000313" key="5">
    <source>
        <dbReference type="Proteomes" id="UP000192247"/>
    </source>
</evidence>
<dbReference type="PANTHER" id="PTHR47667">
    <property type="entry name" value="REGULATOR OF TY1 TRANSPOSITION PROTEIN 107"/>
    <property type="match status" value="1"/>
</dbReference>
<sequence>MPSPPEDGDGIGPDGASNNNSSSSSSNGSKNISNNNNSNSNCSSAVEGCNNMTSSNSTLFASCRFRVSPAAAEECPALAGQIETYGGRLDNYLTDMSTHVVVLDYDRDSDLIQEATDLYEKPVITSRWVILSIAANRLLPMEGFNPQRRLFHDKVFCISSLARNDVHALWGMISYHGGRVQLRLDNKCTHLLTTRMNGAKYARASNSPWITIVTPDWVVECVTQRELRSPEPYHPSLLIKTSPVTDTSPSPKFSTTPPQLSATINAVMPLEVKPEPATTPIPQHSPSPCAGQMMNSTPPSGPQLHPVVQQASPAGTAHQGQVGSDMSSQPQHQPCNSTTNQIQYSPQIQPNASQQQVQQMQLAGKQQQQQQQAQQLQQQQQQQQQCPGQLQQANNICPTSSINVGPQPTGPTGAHVQQMQTGGQISPMVAPSPQGPIQGGQQSNTGPLPVSQGQSMQTGLQAIATSGQGQPAGPMGRVMQSGQVSPGGMGIGNMHGGQAVGQGNMSGQLAQMLTGGQRMASSPNGPVQIGVQVQSPQAGQLSSGPGQAGAQMVMINQGGKMVPMTQQQQQQQQPGSLVPQQAQRMMFQQANSGGPQQMANQQIGMQPPQQQQQQQQAASGVGMSPTGQAPQMVRMQQWVTGPQGQPLSPQQIQMIRQQRHRMVIAGGPPGSNSQRLVMATPEQLQQIRLRQPGPGGPNHVQQQQQMLPPANQQMVQQQSGGQIVTTSQGMVQPQQQQVMSGAAIGTPGQGGSGQMVQGGQWRFPSGPPGGPGNVMGVSWGQQGGQGVPAQQGTPPLSPVQQQPPQDPLMQQQQRHLQQQHDQFFSAIMMISCEISAHFQQRMEMQRRHMQMQQQPQQAGGAGGVTVSSPSGELVGQQGQPSLTAPSAPATPTGQTHPSGGQNSIPSSPAQSPSPVVQQAPPTSTPTAQIPIPSPTTPSPTIPTANQLSPAPALQLQGLSSTAVVQHAQQQQSPVGTASVSVVGLGGQVPSAAATGQLLQQQTQQAQPQLQQQQQQVPQVGQIQSPQTTSQPQVSSQSKSNTAE</sequence>
<gene>
    <name evidence="4" type="ORF">BIW11_13971</name>
</gene>
<dbReference type="CDD" id="cd17714">
    <property type="entry name" value="BRCT_PAXIP1_rpt1"/>
    <property type="match status" value="1"/>
</dbReference>
<evidence type="ECO:0000259" key="3">
    <source>
        <dbReference type="PROSITE" id="PS50172"/>
    </source>
</evidence>
<protein>
    <submittedName>
        <fullName evidence="4">PAX-interacting protein 1-like</fullName>
    </submittedName>
</protein>
<evidence type="ECO:0000256" key="1">
    <source>
        <dbReference type="SAM" id="Coils"/>
    </source>
</evidence>
<feature type="compositionally biased region" description="Polar residues" evidence="2">
    <location>
        <begin position="590"/>
        <end position="604"/>
    </location>
</feature>
<dbReference type="InParanoid" id="A0A1V9X021"/>
<feature type="region of interest" description="Disordered" evidence="2">
    <location>
        <begin position="233"/>
        <end position="259"/>
    </location>
</feature>
<feature type="domain" description="BRCT" evidence="3">
    <location>
        <begin position="146"/>
        <end position="235"/>
    </location>
</feature>
<keyword evidence="1" id="KW-0175">Coiled coil</keyword>
<dbReference type="InterPro" id="IPR036420">
    <property type="entry name" value="BRCT_dom_sf"/>
</dbReference>
<feature type="compositionally biased region" description="Polar residues" evidence="2">
    <location>
        <begin position="415"/>
        <end position="424"/>
    </location>
</feature>
<dbReference type="OrthoDB" id="342264at2759"/>
<feature type="compositionally biased region" description="Pro residues" evidence="2">
    <location>
        <begin position="931"/>
        <end position="940"/>
    </location>
</feature>
<feature type="region of interest" description="Disordered" evidence="2">
    <location>
        <begin position="397"/>
        <end position="503"/>
    </location>
</feature>
<feature type="region of interest" description="Disordered" evidence="2">
    <location>
        <begin position="1"/>
        <end position="40"/>
    </location>
</feature>
<dbReference type="EMBL" id="MNPL01031331">
    <property type="protein sequence ID" value="OQR66712.1"/>
    <property type="molecule type" value="Genomic_DNA"/>
</dbReference>
<comment type="caution">
    <text evidence="4">The sequence shown here is derived from an EMBL/GenBank/DDBJ whole genome shotgun (WGS) entry which is preliminary data.</text>
</comment>
<dbReference type="InterPro" id="IPR053036">
    <property type="entry name" value="CellCycle_DNARepair_Reg"/>
</dbReference>
<feature type="region of interest" description="Disordered" evidence="2">
    <location>
        <begin position="765"/>
        <end position="818"/>
    </location>
</feature>
<feature type="domain" description="BRCT" evidence="3">
    <location>
        <begin position="55"/>
        <end position="146"/>
    </location>
</feature>
<dbReference type="PANTHER" id="PTHR47667:SF1">
    <property type="entry name" value="REGULATOR OF TY1 TRANSPOSITION PROTEIN 107"/>
    <property type="match status" value="1"/>
</dbReference>
<feature type="compositionally biased region" description="Polar residues" evidence="2">
    <location>
        <begin position="865"/>
        <end position="882"/>
    </location>
</feature>
<feature type="compositionally biased region" description="Low complexity" evidence="2">
    <location>
        <begin position="14"/>
        <end position="40"/>
    </location>
</feature>
<dbReference type="AlphaFoldDB" id="A0A1V9X021"/>
<feature type="compositionally biased region" description="Low complexity" evidence="2">
    <location>
        <begin position="245"/>
        <end position="258"/>
    </location>
</feature>